<protein>
    <submittedName>
        <fullName evidence="1">PepSY domain-containing protein</fullName>
    </submittedName>
</protein>
<organism evidence="1 2">
    <name type="scientific">Chitinophaga solisilvae</name>
    <dbReference type="NCBI Taxonomy" id="1233460"/>
    <lineage>
        <taxon>Bacteria</taxon>
        <taxon>Pseudomonadati</taxon>
        <taxon>Bacteroidota</taxon>
        <taxon>Chitinophagia</taxon>
        <taxon>Chitinophagales</taxon>
        <taxon>Chitinophagaceae</taxon>
        <taxon>Chitinophaga</taxon>
    </lineage>
</organism>
<dbReference type="PANTHER" id="PTHR34219">
    <property type="entry name" value="IRON-REGULATED INNER MEMBRANE PROTEIN-RELATED"/>
    <property type="match status" value="1"/>
</dbReference>
<dbReference type="OrthoDB" id="111691at2"/>
<dbReference type="Proteomes" id="UP000281028">
    <property type="component" value="Unassembled WGS sequence"/>
</dbReference>
<accession>A0A3S1CX87</accession>
<evidence type="ECO:0000313" key="2">
    <source>
        <dbReference type="Proteomes" id="UP000281028"/>
    </source>
</evidence>
<proteinExistence type="predicted"/>
<evidence type="ECO:0000313" key="1">
    <source>
        <dbReference type="EMBL" id="NSL90841.1"/>
    </source>
</evidence>
<dbReference type="Pfam" id="PF03929">
    <property type="entry name" value="PepSY_TM"/>
    <property type="match status" value="1"/>
</dbReference>
<reference evidence="1" key="1">
    <citation type="submission" date="2020-05" db="EMBL/GenBank/DDBJ databases">
        <title>Chitinophaga laudate sp. nov., isolated from a tropical peat swamp.</title>
        <authorList>
            <person name="Goh C.B.S."/>
            <person name="Lee M.S."/>
            <person name="Parimannan S."/>
            <person name="Pasbakhsh P."/>
            <person name="Yule C.M."/>
            <person name="Rajandas H."/>
            <person name="Loke S."/>
            <person name="Croft L."/>
            <person name="Tan J.B.L."/>
        </authorList>
    </citation>
    <scope>NUCLEOTIDE SEQUENCE</scope>
    <source>
        <strain evidence="1">Mgbs1</strain>
    </source>
</reference>
<sequence>MKVGSNNTAKKRPDSRSRFYRISAWLHLWLGLVAGIIFVIVCLTGCIWVFNEEITTMLEPETRVAVQHNRPVITPSRIMEVVDKEFPGKIPGGVTFREGKTVEVYVGERRGGSILKLNPYTGEVVKKEIRKEGQTGFFRWILNGHRFLWLPYKIGRPIINYSTLVCVITLLTGLALWWPKRWNKNTRNQSFKIKWGASFKRVNYDLHNVLGFYALLILLAIGLTGMVWGIEWFSKGLYWTTSGGRTLPEYVEAKSDTTQAGKHTYTLAAAMDKAWQEVTTKHPQASGFYLTFPVKKRPEAAIAIYVYPSKGRFFDSQGYMFDQYTLSPVKANKLYEQSYQEAAFGDRLRKMNYDIHVGSILGLPGKFLAFFASLIGASLPITGAIVYFGKKKKKKKPPVVKATKAVKAEKILQH</sequence>
<dbReference type="InterPro" id="IPR005625">
    <property type="entry name" value="PepSY-ass_TM"/>
</dbReference>
<gene>
    <name evidence="1" type="ORF">ECE50_028720</name>
</gene>
<dbReference type="PANTHER" id="PTHR34219:SF3">
    <property type="entry name" value="BLL7967 PROTEIN"/>
    <property type="match status" value="1"/>
</dbReference>
<keyword evidence="2" id="KW-1185">Reference proteome</keyword>
<comment type="caution">
    <text evidence="1">The sequence shown here is derived from an EMBL/GenBank/DDBJ whole genome shotgun (WGS) entry which is preliminary data.</text>
</comment>
<name>A0A3S1CX87_9BACT</name>
<dbReference type="EMBL" id="RIAR02000001">
    <property type="protein sequence ID" value="NSL90841.1"/>
    <property type="molecule type" value="Genomic_DNA"/>
</dbReference>
<dbReference type="AlphaFoldDB" id="A0A3S1CX87"/>